<evidence type="ECO:0000259" key="10">
    <source>
        <dbReference type="PROSITE" id="PS51217"/>
    </source>
</evidence>
<name>X0RXN5_9ZZZZ</name>
<feature type="domain" description="UvrD-like helicase C-terminal" evidence="10">
    <location>
        <begin position="90"/>
        <end position="360"/>
    </location>
</feature>
<keyword evidence="2" id="KW-0378">Hydrolase</keyword>
<feature type="domain" description="UvrD-like helicase ATP-binding" evidence="9">
    <location>
        <begin position="1"/>
        <end position="89"/>
    </location>
</feature>
<dbReference type="PANTHER" id="PTHR11070:SF2">
    <property type="entry name" value="ATP-DEPENDENT DNA HELICASE SRS2"/>
    <property type="match status" value="1"/>
</dbReference>
<protein>
    <recommendedName>
        <fullName evidence="7">DNA 3'-5' helicase</fullName>
        <ecNumber evidence="7">5.6.2.4</ecNumber>
    </recommendedName>
</protein>
<evidence type="ECO:0000256" key="4">
    <source>
        <dbReference type="ARBA" id="ARBA00022840"/>
    </source>
</evidence>
<evidence type="ECO:0000256" key="5">
    <source>
        <dbReference type="ARBA" id="ARBA00023235"/>
    </source>
</evidence>
<dbReference type="GO" id="GO:0005829">
    <property type="term" value="C:cytosol"/>
    <property type="evidence" value="ECO:0007669"/>
    <property type="project" value="TreeGrafter"/>
</dbReference>
<gene>
    <name evidence="11" type="ORF">S01H1_14789</name>
</gene>
<dbReference type="GO" id="GO:0033202">
    <property type="term" value="C:DNA helicase complex"/>
    <property type="evidence" value="ECO:0007669"/>
    <property type="project" value="TreeGrafter"/>
</dbReference>
<evidence type="ECO:0000256" key="2">
    <source>
        <dbReference type="ARBA" id="ARBA00022801"/>
    </source>
</evidence>
<accession>X0RXN5</accession>
<comment type="catalytic activity">
    <reaction evidence="8">
        <text>ATP + H2O = ADP + phosphate + H(+)</text>
        <dbReference type="Rhea" id="RHEA:13065"/>
        <dbReference type="ChEBI" id="CHEBI:15377"/>
        <dbReference type="ChEBI" id="CHEBI:15378"/>
        <dbReference type="ChEBI" id="CHEBI:30616"/>
        <dbReference type="ChEBI" id="CHEBI:43474"/>
        <dbReference type="ChEBI" id="CHEBI:456216"/>
        <dbReference type="EC" id="5.6.2.4"/>
    </reaction>
</comment>
<dbReference type="GO" id="GO:0043138">
    <property type="term" value="F:3'-5' DNA helicase activity"/>
    <property type="evidence" value="ECO:0007669"/>
    <property type="project" value="UniProtKB-EC"/>
</dbReference>
<keyword evidence="1" id="KW-0547">Nucleotide-binding</keyword>
<evidence type="ECO:0000256" key="6">
    <source>
        <dbReference type="ARBA" id="ARBA00034617"/>
    </source>
</evidence>
<evidence type="ECO:0000256" key="8">
    <source>
        <dbReference type="ARBA" id="ARBA00048988"/>
    </source>
</evidence>
<dbReference type="GO" id="GO:0003677">
    <property type="term" value="F:DNA binding"/>
    <property type="evidence" value="ECO:0007669"/>
    <property type="project" value="InterPro"/>
</dbReference>
<evidence type="ECO:0000256" key="7">
    <source>
        <dbReference type="ARBA" id="ARBA00034808"/>
    </source>
</evidence>
<dbReference type="InterPro" id="IPR014017">
    <property type="entry name" value="DNA_helicase_UvrD-like_C"/>
</dbReference>
<dbReference type="CDD" id="cd17932">
    <property type="entry name" value="DEXQc_UvrD"/>
    <property type="match status" value="1"/>
</dbReference>
<keyword evidence="4" id="KW-0067">ATP-binding</keyword>
<dbReference type="FunFam" id="1.10.486.10:FF:000003">
    <property type="entry name" value="ATP-dependent DNA helicase"/>
    <property type="match status" value="1"/>
</dbReference>
<evidence type="ECO:0000259" key="9">
    <source>
        <dbReference type="PROSITE" id="PS51198"/>
    </source>
</evidence>
<dbReference type="EC" id="5.6.2.4" evidence="7"/>
<feature type="non-terminal residue" evidence="11">
    <location>
        <position position="1"/>
    </location>
</feature>
<dbReference type="PANTHER" id="PTHR11070">
    <property type="entry name" value="UVRD / RECB / PCRA DNA HELICASE FAMILY MEMBER"/>
    <property type="match status" value="1"/>
</dbReference>
<dbReference type="GO" id="GO:0000725">
    <property type="term" value="P:recombinational repair"/>
    <property type="evidence" value="ECO:0007669"/>
    <property type="project" value="TreeGrafter"/>
</dbReference>
<evidence type="ECO:0000313" key="11">
    <source>
        <dbReference type="EMBL" id="GAF68477.1"/>
    </source>
</evidence>
<dbReference type="PROSITE" id="PS51198">
    <property type="entry name" value="UVRD_HELICASE_ATP_BIND"/>
    <property type="match status" value="1"/>
</dbReference>
<dbReference type="Gene3D" id="1.10.486.10">
    <property type="entry name" value="PCRA, domain 4"/>
    <property type="match status" value="1"/>
</dbReference>
<reference evidence="11" key="1">
    <citation type="journal article" date="2014" name="Front. Microbiol.">
        <title>High frequency of phylogenetically diverse reductive dehalogenase-homologous genes in deep subseafloor sedimentary metagenomes.</title>
        <authorList>
            <person name="Kawai M."/>
            <person name="Futagami T."/>
            <person name="Toyoda A."/>
            <person name="Takaki Y."/>
            <person name="Nishi S."/>
            <person name="Hori S."/>
            <person name="Arai W."/>
            <person name="Tsubouchi T."/>
            <person name="Morono Y."/>
            <person name="Uchiyama I."/>
            <person name="Ito T."/>
            <person name="Fujiyama A."/>
            <person name="Inagaki F."/>
            <person name="Takami H."/>
        </authorList>
    </citation>
    <scope>NUCLEOTIDE SEQUENCE</scope>
    <source>
        <strain evidence="11">Expedition CK06-06</strain>
    </source>
</reference>
<dbReference type="InterPro" id="IPR000212">
    <property type="entry name" value="DNA_helicase_UvrD/REP"/>
</dbReference>
<dbReference type="Gene3D" id="3.40.50.300">
    <property type="entry name" value="P-loop containing nucleotide triphosphate hydrolases"/>
    <property type="match status" value="2"/>
</dbReference>
<keyword evidence="5" id="KW-0413">Isomerase</keyword>
<evidence type="ECO:0000256" key="1">
    <source>
        <dbReference type="ARBA" id="ARBA00022741"/>
    </source>
</evidence>
<dbReference type="PROSITE" id="PS51217">
    <property type="entry name" value="UVRD_HELICASE_CTER"/>
    <property type="match status" value="1"/>
</dbReference>
<dbReference type="Pfam" id="PF13361">
    <property type="entry name" value="UvrD_C"/>
    <property type="match status" value="2"/>
</dbReference>
<dbReference type="InterPro" id="IPR027417">
    <property type="entry name" value="P-loop_NTPase"/>
</dbReference>
<feature type="non-terminal residue" evidence="11">
    <location>
        <position position="388"/>
    </location>
</feature>
<sequence>FLLRDHPDVRVRLADRYRYILIDEYQDTNHAQYVIAHGIALEHENICATGDPDQSIYAWRGADIRNILEFEADYPNAVVVRLELNYRSCQPILTAASRLIAHNRRRKTKKLLAVRQGGVEVQVIRLADEHAEAAEAASLTARLRAEGTRYSEVAVFYRVNALSRVLEEAFGKAGIAYQIARGVEFYNRKEIKDVLAYLRLLVNAADDISCRRIINVPPRGIGAATVKRLSAVAEGKGRSLLAACSDPASTGLGKAAAAKVAAFARLIADLDEIQTGGARQIVEEVIVRSGTEAALRGDEKQRQALRNVQELISAAAEFDRQHPDASPADYLQHVSLVSDIDSVDPGAGAVTFMTLHAAKGLEFPVVFVIGCEDGLLPFEGGRGKDRDI</sequence>
<dbReference type="SUPFAM" id="SSF52540">
    <property type="entry name" value="P-loop containing nucleoside triphosphate hydrolases"/>
    <property type="match status" value="1"/>
</dbReference>
<dbReference type="Pfam" id="PF00580">
    <property type="entry name" value="UvrD-helicase"/>
    <property type="match status" value="1"/>
</dbReference>
<evidence type="ECO:0000256" key="3">
    <source>
        <dbReference type="ARBA" id="ARBA00022806"/>
    </source>
</evidence>
<dbReference type="GO" id="GO:0016787">
    <property type="term" value="F:hydrolase activity"/>
    <property type="evidence" value="ECO:0007669"/>
    <property type="project" value="UniProtKB-KW"/>
</dbReference>
<dbReference type="InterPro" id="IPR014016">
    <property type="entry name" value="UvrD-like_ATP-bd"/>
</dbReference>
<proteinExistence type="predicted"/>
<dbReference type="EMBL" id="BARS01007706">
    <property type="protein sequence ID" value="GAF68477.1"/>
    <property type="molecule type" value="Genomic_DNA"/>
</dbReference>
<comment type="caution">
    <text evidence="11">The sequence shown here is derived from an EMBL/GenBank/DDBJ whole genome shotgun (WGS) entry which is preliminary data.</text>
</comment>
<organism evidence="11">
    <name type="scientific">marine sediment metagenome</name>
    <dbReference type="NCBI Taxonomy" id="412755"/>
    <lineage>
        <taxon>unclassified sequences</taxon>
        <taxon>metagenomes</taxon>
        <taxon>ecological metagenomes</taxon>
    </lineage>
</organism>
<dbReference type="AlphaFoldDB" id="X0RXN5"/>
<dbReference type="GO" id="GO:0005524">
    <property type="term" value="F:ATP binding"/>
    <property type="evidence" value="ECO:0007669"/>
    <property type="project" value="UniProtKB-KW"/>
</dbReference>
<keyword evidence="3" id="KW-0347">Helicase</keyword>
<comment type="catalytic activity">
    <reaction evidence="6">
        <text>Couples ATP hydrolysis with the unwinding of duplex DNA by translocating in the 3'-5' direction.</text>
        <dbReference type="EC" id="5.6.2.4"/>
    </reaction>
</comment>